<dbReference type="InterPro" id="IPR023393">
    <property type="entry name" value="START-like_dom_sf"/>
</dbReference>
<accession>A0ABV6VRB5</accession>
<gene>
    <name evidence="1" type="ORF">ACEZDE_05495</name>
</gene>
<evidence type="ECO:0000313" key="2">
    <source>
        <dbReference type="Proteomes" id="UP001592531"/>
    </source>
</evidence>
<dbReference type="InterPro" id="IPR019587">
    <property type="entry name" value="Polyketide_cyclase/dehydratase"/>
</dbReference>
<organism evidence="1 2">
    <name type="scientific">Streptacidiphilus cavernicola</name>
    <dbReference type="NCBI Taxonomy" id="3342716"/>
    <lineage>
        <taxon>Bacteria</taxon>
        <taxon>Bacillati</taxon>
        <taxon>Actinomycetota</taxon>
        <taxon>Actinomycetes</taxon>
        <taxon>Kitasatosporales</taxon>
        <taxon>Streptomycetaceae</taxon>
        <taxon>Streptacidiphilus</taxon>
    </lineage>
</organism>
<proteinExistence type="predicted"/>
<reference evidence="1 2" key="1">
    <citation type="submission" date="2024-09" db="EMBL/GenBank/DDBJ databases">
        <authorList>
            <person name="Lee S.D."/>
        </authorList>
    </citation>
    <scope>NUCLEOTIDE SEQUENCE [LARGE SCALE GENOMIC DNA]</scope>
    <source>
        <strain evidence="1 2">N8-3</strain>
    </source>
</reference>
<comment type="caution">
    <text evidence="1">The sequence shown here is derived from an EMBL/GenBank/DDBJ whole genome shotgun (WGS) entry which is preliminary data.</text>
</comment>
<dbReference type="RefSeq" id="WP_380532962.1">
    <property type="nucleotide sequence ID" value="NZ_JBHFAB010000003.1"/>
</dbReference>
<name>A0ABV6VRB5_9ACTN</name>
<sequence length="146" mass="15319">MWSHEHSVDADVTPAQVWACYANTALWPAFDPGLERMTLAGPFAAGTRGRLVPREGDPRGRAPVPFLLVRAQPERGFTTESEIPGAVTLRFVHRLAEVPGGTRITHGVEIAGPAADSLGPAIGPVLTAVIPGIVETLVRVAAAQAA</sequence>
<keyword evidence="2" id="KW-1185">Reference proteome</keyword>
<dbReference type="EMBL" id="JBHFAB010000003">
    <property type="protein sequence ID" value="MFC1416092.1"/>
    <property type="molecule type" value="Genomic_DNA"/>
</dbReference>
<dbReference type="Proteomes" id="UP001592531">
    <property type="component" value="Unassembled WGS sequence"/>
</dbReference>
<protein>
    <submittedName>
        <fullName evidence="1">SRPBCC family protein</fullName>
    </submittedName>
</protein>
<evidence type="ECO:0000313" key="1">
    <source>
        <dbReference type="EMBL" id="MFC1416092.1"/>
    </source>
</evidence>
<dbReference type="Gene3D" id="3.30.530.20">
    <property type="match status" value="1"/>
</dbReference>
<dbReference type="Pfam" id="PF10604">
    <property type="entry name" value="Polyketide_cyc2"/>
    <property type="match status" value="1"/>
</dbReference>
<dbReference type="SUPFAM" id="SSF55961">
    <property type="entry name" value="Bet v1-like"/>
    <property type="match status" value="1"/>
</dbReference>